<dbReference type="Proteomes" id="UP000492821">
    <property type="component" value="Unassembled WGS sequence"/>
</dbReference>
<evidence type="ECO:0000313" key="4">
    <source>
        <dbReference type="WBParaSite" id="Pan_g9726.t1"/>
    </source>
</evidence>
<sequence>MLVTEIPPPPPPRHASIRMSVSSGSSGGGDASYPVTPVPSASRGNSFFANGNGSGNRTPKVFATQRWNLILSVFYEQMPLKRHWRCLWPYDDTFSGREAVDFLANTLPKLVINEKPIVRAQCFKLLQNFLYNRYIVNARERTNVTFADSASSLYKFDRLIIEYEISKTAQSSLNDSGLYSSPTPSTSPDPRFRRTASVRNNHALSSSASTATTASPSISSGSSFGIRGLFRSFRAPKRYTHVAPPPPPVFSFPPPPTTPPPPLEADRKRHRAFSPLASSKVPRRRDFFNY</sequence>
<keyword evidence="3" id="KW-1185">Reference proteome</keyword>
<evidence type="ECO:0000313" key="3">
    <source>
        <dbReference type="Proteomes" id="UP000492821"/>
    </source>
</evidence>
<protein>
    <submittedName>
        <fullName evidence="4">DEP domain-containing protein</fullName>
    </submittedName>
</protein>
<feature type="region of interest" description="Disordered" evidence="1">
    <location>
        <begin position="244"/>
        <end position="267"/>
    </location>
</feature>
<feature type="region of interest" description="Disordered" evidence="1">
    <location>
        <begin position="1"/>
        <end position="35"/>
    </location>
</feature>
<reference evidence="3" key="1">
    <citation type="journal article" date="2013" name="Genetics">
        <title>The draft genome and transcriptome of Panagrellus redivivus are shaped by the harsh demands of a free-living lifestyle.</title>
        <authorList>
            <person name="Srinivasan J."/>
            <person name="Dillman A.R."/>
            <person name="Macchietto M.G."/>
            <person name="Heikkinen L."/>
            <person name="Lakso M."/>
            <person name="Fracchia K.M."/>
            <person name="Antoshechkin I."/>
            <person name="Mortazavi A."/>
            <person name="Wong G."/>
            <person name="Sternberg P.W."/>
        </authorList>
    </citation>
    <scope>NUCLEOTIDE SEQUENCE [LARGE SCALE GENOMIC DNA]</scope>
    <source>
        <strain evidence="3">MT8872</strain>
    </source>
</reference>
<dbReference type="SUPFAM" id="SSF46785">
    <property type="entry name" value="Winged helix' DNA-binding domain"/>
    <property type="match status" value="1"/>
</dbReference>
<dbReference type="PROSITE" id="PS50186">
    <property type="entry name" value="DEP"/>
    <property type="match status" value="1"/>
</dbReference>
<feature type="compositionally biased region" description="Pro residues" evidence="1">
    <location>
        <begin position="1"/>
        <end position="13"/>
    </location>
</feature>
<feature type="compositionally biased region" description="Low complexity" evidence="1">
    <location>
        <begin position="180"/>
        <end position="189"/>
    </location>
</feature>
<feature type="domain" description="DEP" evidence="2">
    <location>
        <begin position="90"/>
        <end position="158"/>
    </location>
</feature>
<feature type="region of interest" description="Disordered" evidence="1">
    <location>
        <begin position="172"/>
        <end position="220"/>
    </location>
</feature>
<name>A0A7E5A1X6_PANRE</name>
<dbReference type="PANTHER" id="PTHR16206">
    <property type="entry name" value="DEP DOMAIN-CONTAINING"/>
    <property type="match status" value="1"/>
</dbReference>
<organism evidence="3 4">
    <name type="scientific">Panagrellus redivivus</name>
    <name type="common">Microworm</name>
    <dbReference type="NCBI Taxonomy" id="6233"/>
    <lineage>
        <taxon>Eukaryota</taxon>
        <taxon>Metazoa</taxon>
        <taxon>Ecdysozoa</taxon>
        <taxon>Nematoda</taxon>
        <taxon>Chromadorea</taxon>
        <taxon>Rhabditida</taxon>
        <taxon>Tylenchina</taxon>
        <taxon>Panagrolaimomorpha</taxon>
        <taxon>Panagrolaimoidea</taxon>
        <taxon>Panagrolaimidae</taxon>
        <taxon>Panagrellus</taxon>
    </lineage>
</organism>
<reference evidence="4" key="2">
    <citation type="submission" date="2020-10" db="UniProtKB">
        <authorList>
            <consortium name="WormBaseParasite"/>
        </authorList>
    </citation>
    <scope>IDENTIFICATION</scope>
</reference>
<dbReference type="InterPro" id="IPR036390">
    <property type="entry name" value="WH_DNA-bd_sf"/>
</dbReference>
<dbReference type="WBParaSite" id="Pan_g9726.t1">
    <property type="protein sequence ID" value="Pan_g9726.t1"/>
    <property type="gene ID" value="Pan_g9726"/>
</dbReference>
<dbReference type="InterPro" id="IPR000591">
    <property type="entry name" value="DEP_dom"/>
</dbReference>
<accession>A0A7E5A1X6</accession>
<dbReference type="InterPro" id="IPR036388">
    <property type="entry name" value="WH-like_DNA-bd_sf"/>
</dbReference>
<evidence type="ECO:0000259" key="2">
    <source>
        <dbReference type="PROSITE" id="PS50186"/>
    </source>
</evidence>
<dbReference type="GO" id="GO:0035556">
    <property type="term" value="P:intracellular signal transduction"/>
    <property type="evidence" value="ECO:0007669"/>
    <property type="project" value="InterPro"/>
</dbReference>
<feature type="compositionally biased region" description="Pro residues" evidence="1">
    <location>
        <begin position="244"/>
        <end position="263"/>
    </location>
</feature>
<feature type="compositionally biased region" description="Low complexity" evidence="1">
    <location>
        <begin position="204"/>
        <end position="220"/>
    </location>
</feature>
<dbReference type="PANTHER" id="PTHR16206:SF4">
    <property type="entry name" value="PROTEIN LET-99"/>
    <property type="match status" value="1"/>
</dbReference>
<dbReference type="Gene3D" id="1.10.10.10">
    <property type="entry name" value="Winged helix-like DNA-binding domain superfamily/Winged helix DNA-binding domain"/>
    <property type="match status" value="1"/>
</dbReference>
<proteinExistence type="predicted"/>
<evidence type="ECO:0000256" key="1">
    <source>
        <dbReference type="SAM" id="MobiDB-lite"/>
    </source>
</evidence>
<dbReference type="AlphaFoldDB" id="A0A7E5A1X6"/>